<dbReference type="EMBL" id="BAFN01000001">
    <property type="protein sequence ID" value="GAN32326.1"/>
    <property type="molecule type" value="Genomic_DNA"/>
</dbReference>
<accession>A0ABQ0JUF6</accession>
<comment type="caution">
    <text evidence="1">The sequence shown here is derived from an EMBL/GenBank/DDBJ whole genome shotgun (WGS) entry which is preliminary data.</text>
</comment>
<name>A0ABQ0JUF6_9BACT</name>
<organism evidence="1 2">
    <name type="scientific">Candidatus Brocadia sinica JPN1</name>
    <dbReference type="NCBI Taxonomy" id="1197129"/>
    <lineage>
        <taxon>Bacteria</taxon>
        <taxon>Pseudomonadati</taxon>
        <taxon>Planctomycetota</taxon>
        <taxon>Candidatus Brocadiia</taxon>
        <taxon>Candidatus Brocadiales</taxon>
        <taxon>Candidatus Brocadiaceae</taxon>
        <taxon>Candidatus Brocadia</taxon>
    </lineage>
</organism>
<reference evidence="2" key="1">
    <citation type="journal article" date="2015" name="Genome Announc.">
        <title>Draft Genome Sequence of an Anaerobic Ammonium-Oxidizing Bacterium, "Candidatus Brocadia sinica".</title>
        <authorList>
            <person name="Oshiki M."/>
            <person name="Shinyako-Hata K."/>
            <person name="Satoh H."/>
            <person name="Okabe S."/>
        </authorList>
    </citation>
    <scope>NUCLEOTIDE SEQUENCE [LARGE SCALE GENOMIC DNA]</scope>
    <source>
        <strain evidence="2">JPN1</strain>
    </source>
</reference>
<protein>
    <submittedName>
        <fullName evidence="1">Amino acid permeases</fullName>
    </submittedName>
</protein>
<gene>
    <name evidence="1" type="ORF">BROSI_A0838</name>
</gene>
<evidence type="ECO:0000313" key="1">
    <source>
        <dbReference type="EMBL" id="GAN32326.1"/>
    </source>
</evidence>
<keyword evidence="2" id="KW-1185">Reference proteome</keyword>
<dbReference type="RefSeq" id="WP_052562460.1">
    <property type="nucleotide sequence ID" value="NZ_BAFN01000001.1"/>
</dbReference>
<evidence type="ECO:0000313" key="2">
    <source>
        <dbReference type="Proteomes" id="UP000032309"/>
    </source>
</evidence>
<proteinExistence type="predicted"/>
<dbReference type="Proteomes" id="UP000032309">
    <property type="component" value="Unassembled WGS sequence"/>
</dbReference>
<sequence>MKKDLSLSTLRQTMLKKVIEKAGKRTWLIINSTIKGKRGKKLCNLQKFRTAHGYAIGHCFVFAQLICEDDTQHIVAVKP</sequence>